<evidence type="ECO:0000256" key="1">
    <source>
        <dbReference type="ARBA" id="ARBA00006817"/>
    </source>
</evidence>
<dbReference type="RefSeq" id="WP_231002723.1">
    <property type="nucleotide sequence ID" value="NZ_JAJNEC010000003.1"/>
</dbReference>
<dbReference type="SUPFAM" id="SSF55961">
    <property type="entry name" value="Bet v1-like"/>
    <property type="match status" value="1"/>
</dbReference>
<reference evidence="3 4" key="1">
    <citation type="submission" date="2021-11" db="EMBL/GenBank/DDBJ databases">
        <title>Genomic of Niabella pedocola.</title>
        <authorList>
            <person name="Wu T."/>
        </authorList>
    </citation>
    <scope>NUCLEOTIDE SEQUENCE [LARGE SCALE GENOMIC DNA]</scope>
    <source>
        <strain evidence="3 4">JCM 31011</strain>
    </source>
</reference>
<evidence type="ECO:0000313" key="4">
    <source>
        <dbReference type="Proteomes" id="UP001199816"/>
    </source>
</evidence>
<dbReference type="EMBL" id="JAJNEC010000003">
    <property type="protein sequence ID" value="MCD2421822.1"/>
    <property type="molecule type" value="Genomic_DNA"/>
</dbReference>
<proteinExistence type="inferred from homology"/>
<keyword evidence="4" id="KW-1185">Reference proteome</keyword>
<protein>
    <submittedName>
        <fullName evidence="3">SRPBCC domain-containing protein</fullName>
    </submittedName>
</protein>
<organism evidence="3 4">
    <name type="scientific">Niabella pedocola</name>
    <dbReference type="NCBI Taxonomy" id="1752077"/>
    <lineage>
        <taxon>Bacteria</taxon>
        <taxon>Pseudomonadati</taxon>
        <taxon>Bacteroidota</taxon>
        <taxon>Chitinophagia</taxon>
        <taxon>Chitinophagales</taxon>
        <taxon>Chitinophagaceae</taxon>
        <taxon>Niabella</taxon>
    </lineage>
</organism>
<dbReference type="CDD" id="cd07814">
    <property type="entry name" value="SRPBCC_CalC_Aha1-like"/>
    <property type="match status" value="1"/>
</dbReference>
<accession>A0ABS8PL42</accession>
<comment type="similarity">
    <text evidence="1">Belongs to the AHA1 family.</text>
</comment>
<comment type="caution">
    <text evidence="3">The sequence shown here is derived from an EMBL/GenBank/DDBJ whole genome shotgun (WGS) entry which is preliminary data.</text>
</comment>
<dbReference type="InterPro" id="IPR023393">
    <property type="entry name" value="START-like_dom_sf"/>
</dbReference>
<evidence type="ECO:0000313" key="3">
    <source>
        <dbReference type="EMBL" id="MCD2421822.1"/>
    </source>
</evidence>
<dbReference type="Gene3D" id="3.30.530.20">
    <property type="match status" value="1"/>
</dbReference>
<feature type="domain" description="Activator of Hsp90 ATPase homologue 1/2-like C-terminal" evidence="2">
    <location>
        <begin position="22"/>
        <end position="162"/>
    </location>
</feature>
<gene>
    <name evidence="3" type="ORF">LQ567_03555</name>
</gene>
<dbReference type="Proteomes" id="UP001199816">
    <property type="component" value="Unassembled WGS sequence"/>
</dbReference>
<dbReference type="InterPro" id="IPR013538">
    <property type="entry name" value="ASHA1/2-like_C"/>
</dbReference>
<evidence type="ECO:0000259" key="2">
    <source>
        <dbReference type="Pfam" id="PF08327"/>
    </source>
</evidence>
<name>A0ABS8PL42_9BACT</name>
<sequence length="164" mass="18208">MEKAQSPAETVSQEVWITHLFNADPETVFRAWTDPKQLAAWYAPDGCTIVFKKADIRKGGQYHSCIHNPSHGDCWCKGTYLEVDAPRKLVFTAEVTDANGNDIDPVTVGMPADWPAKTVVTLQFKPLGTQTEMTLHQTVAASLAKATGAFPSWIEMFNRLNQQL</sequence>
<dbReference type="Pfam" id="PF08327">
    <property type="entry name" value="AHSA1"/>
    <property type="match status" value="1"/>
</dbReference>